<gene>
    <name evidence="2" type="ORF">KK1_025858</name>
</gene>
<dbReference type="STRING" id="3821.A0A151SBR9"/>
<dbReference type="Proteomes" id="UP000075243">
    <property type="component" value="Unassembled WGS sequence"/>
</dbReference>
<evidence type="ECO:0000313" key="3">
    <source>
        <dbReference type="Proteomes" id="UP000075243"/>
    </source>
</evidence>
<reference evidence="2" key="1">
    <citation type="journal article" date="2012" name="Nat. Biotechnol.">
        <title>Draft genome sequence of pigeonpea (Cajanus cajan), an orphan legume crop of resource-poor farmers.</title>
        <authorList>
            <person name="Varshney R.K."/>
            <person name="Chen W."/>
            <person name="Li Y."/>
            <person name="Bharti A.K."/>
            <person name="Saxena R.K."/>
            <person name="Schlueter J.A."/>
            <person name="Donoghue M.T."/>
            <person name="Azam S."/>
            <person name="Fan G."/>
            <person name="Whaley A.M."/>
            <person name="Farmer A.D."/>
            <person name="Sheridan J."/>
            <person name="Iwata A."/>
            <person name="Tuteja R."/>
            <person name="Penmetsa R.V."/>
            <person name="Wu W."/>
            <person name="Upadhyaya H.D."/>
            <person name="Yang S.P."/>
            <person name="Shah T."/>
            <person name="Saxena K.B."/>
            <person name="Michael T."/>
            <person name="McCombie W.R."/>
            <person name="Yang B."/>
            <person name="Zhang G."/>
            <person name="Yang H."/>
            <person name="Wang J."/>
            <person name="Spillane C."/>
            <person name="Cook D.R."/>
            <person name="May G.D."/>
            <person name="Xu X."/>
            <person name="Jackson S.A."/>
        </authorList>
    </citation>
    <scope>NUCLEOTIDE SEQUENCE [LARGE SCALE GENOMIC DNA]</scope>
</reference>
<name>A0A151SBR9_CAJCA</name>
<dbReference type="SUPFAM" id="SSF56672">
    <property type="entry name" value="DNA/RNA polymerases"/>
    <property type="match status" value="1"/>
</dbReference>
<dbReference type="EMBL" id="KQ483426">
    <property type="protein sequence ID" value="KYP52254.1"/>
    <property type="molecule type" value="Genomic_DNA"/>
</dbReference>
<dbReference type="AlphaFoldDB" id="A0A151SBR9"/>
<keyword evidence="3" id="KW-1185">Reference proteome</keyword>
<accession>A0A151SBR9</accession>
<dbReference type="Gramene" id="C.cajan_26605.t">
    <property type="protein sequence ID" value="C.cajan_26605.t.cds1"/>
    <property type="gene ID" value="C.cajan_26605"/>
</dbReference>
<feature type="domain" description="Reverse transcriptase Ty1/copia-type" evidence="1">
    <location>
        <begin position="1"/>
        <end position="92"/>
    </location>
</feature>
<evidence type="ECO:0000313" key="2">
    <source>
        <dbReference type="EMBL" id="KYP52254.1"/>
    </source>
</evidence>
<dbReference type="Pfam" id="PF07727">
    <property type="entry name" value="RVT_2"/>
    <property type="match status" value="1"/>
</dbReference>
<proteinExistence type="predicted"/>
<protein>
    <submittedName>
        <fullName evidence="2">Retrovirus-related Pol polyprotein from transposon TNT 1-94</fullName>
    </submittedName>
</protein>
<evidence type="ECO:0000259" key="1">
    <source>
        <dbReference type="Pfam" id="PF07727"/>
    </source>
</evidence>
<dbReference type="InterPro" id="IPR043502">
    <property type="entry name" value="DNA/RNA_pol_sf"/>
</dbReference>
<organism evidence="2 3">
    <name type="scientific">Cajanus cajan</name>
    <name type="common">Pigeon pea</name>
    <name type="synonym">Cajanus indicus</name>
    <dbReference type="NCBI Taxonomy" id="3821"/>
    <lineage>
        <taxon>Eukaryota</taxon>
        <taxon>Viridiplantae</taxon>
        <taxon>Streptophyta</taxon>
        <taxon>Embryophyta</taxon>
        <taxon>Tracheophyta</taxon>
        <taxon>Spermatophyta</taxon>
        <taxon>Magnoliopsida</taxon>
        <taxon>eudicotyledons</taxon>
        <taxon>Gunneridae</taxon>
        <taxon>Pentapetalae</taxon>
        <taxon>rosids</taxon>
        <taxon>fabids</taxon>
        <taxon>Fabales</taxon>
        <taxon>Fabaceae</taxon>
        <taxon>Papilionoideae</taxon>
        <taxon>50 kb inversion clade</taxon>
        <taxon>NPAAA clade</taxon>
        <taxon>indigoferoid/millettioid clade</taxon>
        <taxon>Phaseoleae</taxon>
        <taxon>Cajanus</taxon>
    </lineage>
</organism>
<dbReference type="InterPro" id="IPR013103">
    <property type="entry name" value="RVT_2"/>
</dbReference>
<sequence length="92" mass="10454">MEQPPGFVAQGESSGLVCRLRKSLYGLKQSPRAWFGRFSTLVQQFGMIRSEADHSVFYRHSTARCIYLIVYVDDIVLTGSDHHGISQIKQHL</sequence>